<proteinExistence type="predicted"/>
<dbReference type="EMBL" id="WHUW01000038">
    <property type="protein sequence ID" value="KAF8432657.1"/>
    <property type="molecule type" value="Genomic_DNA"/>
</dbReference>
<dbReference type="Proteomes" id="UP001194468">
    <property type="component" value="Unassembled WGS sequence"/>
</dbReference>
<dbReference type="AlphaFoldDB" id="A0AAD4BJU9"/>
<evidence type="ECO:0000313" key="2">
    <source>
        <dbReference type="EMBL" id="KAF8432657.1"/>
    </source>
</evidence>
<name>A0AAD4BJU9_BOLED</name>
<protein>
    <submittedName>
        <fullName evidence="2">Uncharacterized protein</fullName>
    </submittedName>
</protein>
<reference evidence="2" key="2">
    <citation type="journal article" date="2020" name="Nat. Commun.">
        <title>Large-scale genome sequencing of mycorrhizal fungi provides insights into the early evolution of symbiotic traits.</title>
        <authorList>
            <person name="Miyauchi S."/>
            <person name="Kiss E."/>
            <person name="Kuo A."/>
            <person name="Drula E."/>
            <person name="Kohler A."/>
            <person name="Sanchez-Garcia M."/>
            <person name="Morin E."/>
            <person name="Andreopoulos B."/>
            <person name="Barry K.W."/>
            <person name="Bonito G."/>
            <person name="Buee M."/>
            <person name="Carver A."/>
            <person name="Chen C."/>
            <person name="Cichocki N."/>
            <person name="Clum A."/>
            <person name="Culley D."/>
            <person name="Crous P.W."/>
            <person name="Fauchery L."/>
            <person name="Girlanda M."/>
            <person name="Hayes R.D."/>
            <person name="Keri Z."/>
            <person name="LaButti K."/>
            <person name="Lipzen A."/>
            <person name="Lombard V."/>
            <person name="Magnuson J."/>
            <person name="Maillard F."/>
            <person name="Murat C."/>
            <person name="Nolan M."/>
            <person name="Ohm R.A."/>
            <person name="Pangilinan J."/>
            <person name="Pereira M.F."/>
            <person name="Perotto S."/>
            <person name="Peter M."/>
            <person name="Pfister S."/>
            <person name="Riley R."/>
            <person name="Sitrit Y."/>
            <person name="Stielow J.B."/>
            <person name="Szollosi G."/>
            <person name="Zifcakova L."/>
            <person name="Stursova M."/>
            <person name="Spatafora J.W."/>
            <person name="Tedersoo L."/>
            <person name="Vaario L.M."/>
            <person name="Yamada A."/>
            <person name="Yan M."/>
            <person name="Wang P."/>
            <person name="Xu J."/>
            <person name="Bruns T."/>
            <person name="Baldrian P."/>
            <person name="Vilgalys R."/>
            <person name="Dunand C."/>
            <person name="Henrissat B."/>
            <person name="Grigoriev I.V."/>
            <person name="Hibbett D."/>
            <person name="Nagy L.G."/>
            <person name="Martin F.M."/>
        </authorList>
    </citation>
    <scope>NUCLEOTIDE SEQUENCE</scope>
    <source>
        <strain evidence="2">BED1</strain>
    </source>
</reference>
<accession>A0AAD4BJU9</accession>
<sequence length="81" mass="8954">LLFAAIDRTHPDPNHPEWEGSLVGLFVLLETNTRIPQSSFPPSSERTSVCMPSDYWSNMSSSSHPSELVSEKSSGLSLQCF</sequence>
<gene>
    <name evidence="2" type="ORF">L210DRAFT_3557508</name>
</gene>
<keyword evidence="3" id="KW-1185">Reference proteome</keyword>
<comment type="caution">
    <text evidence="2">The sequence shown here is derived from an EMBL/GenBank/DDBJ whole genome shotgun (WGS) entry which is preliminary data.</text>
</comment>
<evidence type="ECO:0000256" key="1">
    <source>
        <dbReference type="SAM" id="MobiDB-lite"/>
    </source>
</evidence>
<organism evidence="2 3">
    <name type="scientific">Boletus edulis BED1</name>
    <dbReference type="NCBI Taxonomy" id="1328754"/>
    <lineage>
        <taxon>Eukaryota</taxon>
        <taxon>Fungi</taxon>
        <taxon>Dikarya</taxon>
        <taxon>Basidiomycota</taxon>
        <taxon>Agaricomycotina</taxon>
        <taxon>Agaricomycetes</taxon>
        <taxon>Agaricomycetidae</taxon>
        <taxon>Boletales</taxon>
        <taxon>Boletineae</taxon>
        <taxon>Boletaceae</taxon>
        <taxon>Boletoideae</taxon>
        <taxon>Boletus</taxon>
    </lineage>
</organism>
<feature type="non-terminal residue" evidence="2">
    <location>
        <position position="1"/>
    </location>
</feature>
<reference evidence="2" key="1">
    <citation type="submission" date="2019-10" db="EMBL/GenBank/DDBJ databases">
        <authorList>
            <consortium name="DOE Joint Genome Institute"/>
            <person name="Kuo A."/>
            <person name="Miyauchi S."/>
            <person name="Kiss E."/>
            <person name="Drula E."/>
            <person name="Kohler A."/>
            <person name="Sanchez-Garcia M."/>
            <person name="Andreopoulos B."/>
            <person name="Barry K.W."/>
            <person name="Bonito G."/>
            <person name="Buee M."/>
            <person name="Carver A."/>
            <person name="Chen C."/>
            <person name="Cichocki N."/>
            <person name="Clum A."/>
            <person name="Culley D."/>
            <person name="Crous P.W."/>
            <person name="Fauchery L."/>
            <person name="Girlanda M."/>
            <person name="Hayes R."/>
            <person name="Keri Z."/>
            <person name="LaButti K."/>
            <person name="Lipzen A."/>
            <person name="Lombard V."/>
            <person name="Magnuson J."/>
            <person name="Maillard F."/>
            <person name="Morin E."/>
            <person name="Murat C."/>
            <person name="Nolan M."/>
            <person name="Ohm R."/>
            <person name="Pangilinan J."/>
            <person name="Pereira M."/>
            <person name="Perotto S."/>
            <person name="Peter M."/>
            <person name="Riley R."/>
            <person name="Sitrit Y."/>
            <person name="Stielow B."/>
            <person name="Szollosi G."/>
            <person name="Zifcakova L."/>
            <person name="Stursova M."/>
            <person name="Spatafora J.W."/>
            <person name="Tedersoo L."/>
            <person name="Vaario L.-M."/>
            <person name="Yamada A."/>
            <person name="Yan M."/>
            <person name="Wang P."/>
            <person name="Xu J."/>
            <person name="Bruns T."/>
            <person name="Baldrian P."/>
            <person name="Vilgalys R."/>
            <person name="Henrissat B."/>
            <person name="Grigoriev I.V."/>
            <person name="Hibbett D."/>
            <person name="Nagy L.G."/>
            <person name="Martin F.M."/>
        </authorList>
    </citation>
    <scope>NUCLEOTIDE SEQUENCE</scope>
    <source>
        <strain evidence="2">BED1</strain>
    </source>
</reference>
<evidence type="ECO:0000313" key="3">
    <source>
        <dbReference type="Proteomes" id="UP001194468"/>
    </source>
</evidence>
<feature type="region of interest" description="Disordered" evidence="1">
    <location>
        <begin position="60"/>
        <end position="81"/>
    </location>
</feature>
<feature type="compositionally biased region" description="Low complexity" evidence="1">
    <location>
        <begin position="60"/>
        <end position="74"/>
    </location>
</feature>